<dbReference type="Proteomes" id="UP000295705">
    <property type="component" value="Unassembled WGS sequence"/>
</dbReference>
<comment type="caution">
    <text evidence="3">The sequence shown here is derived from an EMBL/GenBank/DDBJ whole genome shotgun (WGS) entry which is preliminary data.</text>
</comment>
<dbReference type="PANTHER" id="PTHR21666:SF270">
    <property type="entry name" value="MUREIN HYDROLASE ACTIVATOR ENVC"/>
    <property type="match status" value="1"/>
</dbReference>
<dbReference type="InterPro" id="IPR050570">
    <property type="entry name" value="Cell_wall_metabolism_enzyme"/>
</dbReference>
<dbReference type="GO" id="GO:0004222">
    <property type="term" value="F:metalloendopeptidase activity"/>
    <property type="evidence" value="ECO:0007669"/>
    <property type="project" value="TreeGrafter"/>
</dbReference>
<reference evidence="3 4" key="1">
    <citation type="submission" date="2019-03" db="EMBL/GenBank/DDBJ databases">
        <title>Genomic Encyclopedia of Type Strains, Phase IV (KMG-IV): sequencing the most valuable type-strain genomes for metagenomic binning, comparative biology and taxonomic classification.</title>
        <authorList>
            <person name="Goeker M."/>
        </authorList>
    </citation>
    <scope>NUCLEOTIDE SEQUENCE [LARGE SCALE GENOMIC DNA]</scope>
    <source>
        <strain evidence="3 4">DSM 45775</strain>
    </source>
</reference>
<feature type="compositionally biased region" description="Gly residues" evidence="1">
    <location>
        <begin position="43"/>
        <end position="53"/>
    </location>
</feature>
<evidence type="ECO:0000259" key="2">
    <source>
        <dbReference type="Pfam" id="PF01551"/>
    </source>
</evidence>
<dbReference type="Pfam" id="PF01551">
    <property type="entry name" value="Peptidase_M23"/>
    <property type="match status" value="1"/>
</dbReference>
<dbReference type="CDD" id="cd12797">
    <property type="entry name" value="M23_peptidase"/>
    <property type="match status" value="1"/>
</dbReference>
<sequence>MVLANSSPRPPSAPLFGSLGLTPALAGAGGAPSGPRFPDLSGLAGGLPGLGARGGRRGGDAAGLVNAPAHAPGPVPGRPVGVRPGSPPPAPPRPAGPPPQGPTTGGHRRPPRTEETLRDLPREHRAPQGPPPGSPQRRPQGAPQRRDVDPRRGARPAPPAERGPSPLRGRLAVAAVAAGALATAGQSFAGLDALGDAPTTAELALAADRGSTEGTGGSSRSATDLDPATSGVLPVTTTTGSGSTTGASSTSSSSDADDAHQVGSLSKAADRAAAAARAAAEAARPDFVKPADGRFTSGFGARWGSSHRGIDIAGPIGTPIVSVGDGTVIESGPASGFGQWVRVELEDGTVNVYGHVNRSYVREGQRVRAGEEIAEIGNRGQSTGPHLHFEVWKNGSQKINPLPWLAERGISLGSPQD</sequence>
<feature type="compositionally biased region" description="Basic and acidic residues" evidence="1">
    <location>
        <begin position="111"/>
        <end position="126"/>
    </location>
</feature>
<proteinExistence type="predicted"/>
<dbReference type="SUPFAM" id="SSF51261">
    <property type="entry name" value="Duplicated hybrid motif"/>
    <property type="match status" value="1"/>
</dbReference>
<dbReference type="AlphaFoldDB" id="A0A4R6UQ06"/>
<dbReference type="PANTHER" id="PTHR21666">
    <property type="entry name" value="PEPTIDASE-RELATED"/>
    <property type="match status" value="1"/>
</dbReference>
<feature type="region of interest" description="Disordered" evidence="1">
    <location>
        <begin position="208"/>
        <end position="265"/>
    </location>
</feature>
<organism evidence="3 4">
    <name type="scientific">Actinomycetospora succinea</name>
    <dbReference type="NCBI Taxonomy" id="663603"/>
    <lineage>
        <taxon>Bacteria</taxon>
        <taxon>Bacillati</taxon>
        <taxon>Actinomycetota</taxon>
        <taxon>Actinomycetes</taxon>
        <taxon>Pseudonocardiales</taxon>
        <taxon>Pseudonocardiaceae</taxon>
        <taxon>Actinomycetospora</taxon>
    </lineage>
</organism>
<evidence type="ECO:0000256" key="1">
    <source>
        <dbReference type="SAM" id="MobiDB-lite"/>
    </source>
</evidence>
<name>A0A4R6UQ06_9PSEU</name>
<feature type="compositionally biased region" description="Low complexity" evidence="1">
    <location>
        <begin position="17"/>
        <end position="26"/>
    </location>
</feature>
<feature type="compositionally biased region" description="Low complexity" evidence="1">
    <location>
        <begin position="236"/>
        <end position="254"/>
    </location>
</feature>
<accession>A0A4R6UQ06</accession>
<dbReference type="Gene3D" id="2.70.70.10">
    <property type="entry name" value="Glucose Permease (Domain IIA)"/>
    <property type="match status" value="1"/>
</dbReference>
<feature type="compositionally biased region" description="Pro residues" evidence="1">
    <location>
        <begin position="85"/>
        <end position="101"/>
    </location>
</feature>
<feature type="domain" description="M23ase beta-sheet core" evidence="2">
    <location>
        <begin position="306"/>
        <end position="401"/>
    </location>
</feature>
<keyword evidence="4" id="KW-1185">Reference proteome</keyword>
<dbReference type="InterPro" id="IPR016047">
    <property type="entry name" value="M23ase_b-sheet_dom"/>
</dbReference>
<dbReference type="EMBL" id="SNYO01000012">
    <property type="protein sequence ID" value="TDQ47769.1"/>
    <property type="molecule type" value="Genomic_DNA"/>
</dbReference>
<gene>
    <name evidence="3" type="ORF">EV188_11239</name>
</gene>
<evidence type="ECO:0000313" key="4">
    <source>
        <dbReference type="Proteomes" id="UP000295705"/>
    </source>
</evidence>
<dbReference type="InterPro" id="IPR011055">
    <property type="entry name" value="Dup_hybrid_motif"/>
</dbReference>
<evidence type="ECO:0000313" key="3">
    <source>
        <dbReference type="EMBL" id="TDQ47769.1"/>
    </source>
</evidence>
<protein>
    <submittedName>
        <fullName evidence="3">Peptidase M23-like protein</fullName>
    </submittedName>
</protein>
<feature type="region of interest" description="Disordered" evidence="1">
    <location>
        <begin position="1"/>
        <end position="168"/>
    </location>
</feature>